<name>A0A0R3UBG1_MESCO</name>
<protein>
    <submittedName>
        <fullName evidence="3">DUF1330 domain-containing protein</fullName>
    </submittedName>
</protein>
<proteinExistence type="predicted"/>
<evidence type="ECO:0000313" key="2">
    <source>
        <dbReference type="Proteomes" id="UP000267029"/>
    </source>
</evidence>
<reference evidence="1 2" key="1">
    <citation type="submission" date="2018-10" db="EMBL/GenBank/DDBJ databases">
        <authorList>
            <consortium name="Pathogen Informatics"/>
        </authorList>
    </citation>
    <scope>NUCLEOTIDE SEQUENCE [LARGE SCALE GENOMIC DNA]</scope>
</reference>
<dbReference type="Proteomes" id="UP000267029">
    <property type="component" value="Unassembled WGS sequence"/>
</dbReference>
<evidence type="ECO:0000313" key="1">
    <source>
        <dbReference type="EMBL" id="VDD78256.1"/>
    </source>
</evidence>
<gene>
    <name evidence="1" type="ORF">MCOS_LOCUS4259</name>
</gene>
<dbReference type="WBParaSite" id="MCU_012687-RA">
    <property type="protein sequence ID" value="MCU_012687-RA"/>
    <property type="gene ID" value="MCU_012687"/>
</dbReference>
<accession>A0A0R3UBG1</accession>
<dbReference type="EMBL" id="UXSR01001431">
    <property type="protein sequence ID" value="VDD78256.1"/>
    <property type="molecule type" value="Genomic_DNA"/>
</dbReference>
<evidence type="ECO:0000313" key="3">
    <source>
        <dbReference type="WBParaSite" id="MCU_012687-RA"/>
    </source>
</evidence>
<dbReference type="AlphaFoldDB" id="A0A0R3UBG1"/>
<keyword evidence="2" id="KW-1185">Reference proteome</keyword>
<sequence length="77" mass="9018">MSLVYVHFEYRESSQTPIIQEIVNRYINEKKLLTERPREVSQYEPLTKILVSVDSEYADQFMAEISALELTAVKKHA</sequence>
<reference evidence="3" key="2">
    <citation type="submission" date="2019-11" db="UniProtKB">
        <authorList>
            <consortium name="WormBaseParasite"/>
        </authorList>
    </citation>
    <scope>IDENTIFICATION</scope>
</reference>
<organism evidence="1 2">
    <name type="scientific">Mesocestoides corti</name>
    <name type="common">Flatworm</name>
    <dbReference type="NCBI Taxonomy" id="53468"/>
    <lineage>
        <taxon>Eukaryota</taxon>
        <taxon>Metazoa</taxon>
        <taxon>Spiralia</taxon>
        <taxon>Lophotrochozoa</taxon>
        <taxon>Platyhelminthes</taxon>
        <taxon>Cestoda</taxon>
        <taxon>Eucestoda</taxon>
        <taxon>Cyclophyllidea</taxon>
        <taxon>Mesocestoididae</taxon>
        <taxon>Mesocestoides</taxon>
    </lineage>
</organism>
<dbReference type="OrthoDB" id="6226640at2759"/>